<dbReference type="Gramene" id="RZC72615">
    <property type="protein sequence ID" value="RZC72615"/>
    <property type="gene ID" value="C5167_048093"/>
</dbReference>
<feature type="domain" description="Rad60/SUMO-like" evidence="1">
    <location>
        <begin position="1"/>
        <end position="42"/>
    </location>
</feature>
<dbReference type="InterPro" id="IPR022617">
    <property type="entry name" value="Rad60/SUMO-like_dom"/>
</dbReference>
<accession>A0A4Y7KL51</accession>
<evidence type="ECO:0000313" key="3">
    <source>
        <dbReference type="Proteomes" id="UP000316621"/>
    </source>
</evidence>
<dbReference type="Proteomes" id="UP000316621">
    <property type="component" value="Chromosome 8"/>
</dbReference>
<name>A0A4Y7KL51_PAPSO</name>
<evidence type="ECO:0000313" key="2">
    <source>
        <dbReference type="EMBL" id="RZC72615.1"/>
    </source>
</evidence>
<gene>
    <name evidence="2" type="ORF">C5167_048093</name>
</gene>
<keyword evidence="3" id="KW-1185">Reference proteome</keyword>
<dbReference type="SUPFAM" id="SSF54236">
    <property type="entry name" value="Ubiquitin-like"/>
    <property type="match status" value="1"/>
</dbReference>
<organism evidence="2 3">
    <name type="scientific">Papaver somniferum</name>
    <name type="common">Opium poppy</name>
    <dbReference type="NCBI Taxonomy" id="3469"/>
    <lineage>
        <taxon>Eukaryota</taxon>
        <taxon>Viridiplantae</taxon>
        <taxon>Streptophyta</taxon>
        <taxon>Embryophyta</taxon>
        <taxon>Tracheophyta</taxon>
        <taxon>Spermatophyta</taxon>
        <taxon>Magnoliopsida</taxon>
        <taxon>Ranunculales</taxon>
        <taxon>Papaveraceae</taxon>
        <taxon>Papaveroideae</taxon>
        <taxon>Papaver</taxon>
    </lineage>
</organism>
<dbReference type="InterPro" id="IPR029071">
    <property type="entry name" value="Ubiquitin-like_domsf"/>
</dbReference>
<dbReference type="EMBL" id="CM010722">
    <property type="protein sequence ID" value="RZC72615.1"/>
    <property type="molecule type" value="Genomic_DNA"/>
</dbReference>
<dbReference type="Gene3D" id="3.10.20.90">
    <property type="entry name" value="Phosphatidylinositol 3-kinase Catalytic Subunit, Chain A, domain 1"/>
    <property type="match status" value="1"/>
</dbReference>
<dbReference type="Pfam" id="PF11976">
    <property type="entry name" value="Rad60-SLD"/>
    <property type="match status" value="1"/>
</dbReference>
<proteinExistence type="predicted"/>
<dbReference type="AlphaFoldDB" id="A0A4Y7KL51"/>
<reference evidence="2 3" key="1">
    <citation type="journal article" date="2018" name="Science">
        <title>The opium poppy genome and morphinan production.</title>
        <authorList>
            <person name="Guo L."/>
            <person name="Winzer T."/>
            <person name="Yang X."/>
            <person name="Li Y."/>
            <person name="Ning Z."/>
            <person name="He Z."/>
            <person name="Teodor R."/>
            <person name="Lu Y."/>
            <person name="Bowser T.A."/>
            <person name="Graham I.A."/>
            <person name="Ye K."/>
        </authorList>
    </citation>
    <scope>NUCLEOTIDE SEQUENCE [LARGE SCALE GENOMIC DNA]</scope>
    <source>
        <strain evidence="3">cv. HN1</strain>
        <tissue evidence="2">Leaves</tissue>
    </source>
</reference>
<evidence type="ECO:0000259" key="1">
    <source>
        <dbReference type="Pfam" id="PF11976"/>
    </source>
</evidence>
<sequence length="92" mass="10520">MNTFCEIKQIVASEYVKIYFLYDGKRIKPEDTPNQLGMEDEGMKLISSWRCLAVVIEEATKCEEDSSSLYFSSTTFFSTVLVLSRLAQLQFG</sequence>
<protein>
    <recommendedName>
        <fullName evidence="1">Rad60/SUMO-like domain-containing protein</fullName>
    </recommendedName>
</protein>